<proteinExistence type="predicted"/>
<sequence>MEKYHEQSKNTDVAGRCCTYSERDCKTAWRNYAERLFCSESPIRGSKKYGVKRATATEWPEHHG</sequence>
<protein>
    <submittedName>
        <fullName evidence="1">Uncharacterized protein</fullName>
    </submittedName>
</protein>
<reference evidence="1" key="1">
    <citation type="submission" date="2019-03" db="EMBL/GenBank/DDBJ databases">
        <title>Whole genome analysis of nitrate-reducing bacteria Marinobacter hydrocarbonoclasticus YB03.</title>
        <authorList>
            <person name="Azam A.H."/>
            <person name="Yuk S.R."/>
            <person name="Kamarisima K."/>
            <person name="Miyanaga K."/>
            <person name="Tanji Y."/>
        </authorList>
    </citation>
    <scope>NUCLEOTIDE SEQUENCE</scope>
    <source>
        <strain evidence="1">YB03</strain>
    </source>
</reference>
<dbReference type="EMBL" id="AP019537">
    <property type="protein sequence ID" value="BBJ02231.1"/>
    <property type="molecule type" value="Genomic_DNA"/>
</dbReference>
<organism evidence="1">
    <name type="scientific">Marinobacter nauticus</name>
    <name type="common">Marinobacter hydrocarbonoclasticus</name>
    <name type="synonym">Marinobacter aquaeolei</name>
    <dbReference type="NCBI Taxonomy" id="2743"/>
    <lineage>
        <taxon>Bacteria</taxon>
        <taxon>Pseudomonadati</taxon>
        <taxon>Pseudomonadota</taxon>
        <taxon>Gammaproteobacteria</taxon>
        <taxon>Pseudomonadales</taxon>
        <taxon>Marinobacteraceae</taxon>
        <taxon>Marinobacter</taxon>
    </lineage>
</organism>
<gene>
    <name evidence="1" type="ORF">YBY_00790</name>
</gene>
<accession>A0A455W0G7</accession>
<name>A0A455W0G7_MARNT</name>
<dbReference type="AlphaFoldDB" id="A0A455W0G7"/>
<evidence type="ECO:0000313" key="1">
    <source>
        <dbReference type="EMBL" id="BBJ02231.1"/>
    </source>
</evidence>